<reference evidence="2 3" key="1">
    <citation type="submission" date="2021-01" db="EMBL/GenBank/DDBJ databases">
        <title>Whole genome sequence of Paenibacillus sonchi LMG 24727 for comparative genomics.</title>
        <authorList>
            <person name="Lee G."/>
            <person name="Kim M.-J."/>
            <person name="Lim K."/>
            <person name="Shin J.-H."/>
        </authorList>
    </citation>
    <scope>NUCLEOTIDE SEQUENCE [LARGE SCALE GENOMIC DNA]</scope>
    <source>
        <strain evidence="2 3">LMG 24727</strain>
    </source>
</reference>
<dbReference type="KEGG" id="pson:JI735_00570"/>
<keyword evidence="1" id="KW-0812">Transmembrane</keyword>
<evidence type="ECO:0000256" key="1">
    <source>
        <dbReference type="SAM" id="Phobius"/>
    </source>
</evidence>
<organism evidence="2 3">
    <name type="scientific">Paenibacillus sonchi</name>
    <dbReference type="NCBI Taxonomy" id="373687"/>
    <lineage>
        <taxon>Bacteria</taxon>
        <taxon>Bacillati</taxon>
        <taxon>Bacillota</taxon>
        <taxon>Bacilli</taxon>
        <taxon>Bacillales</taxon>
        <taxon>Paenibacillaceae</taxon>
        <taxon>Paenibacillus</taxon>
        <taxon>Paenibacillus sonchi group</taxon>
    </lineage>
</organism>
<protein>
    <submittedName>
        <fullName evidence="2">Uncharacterized protein</fullName>
    </submittedName>
</protein>
<proteinExistence type="predicted"/>
<dbReference type="Proteomes" id="UP000595841">
    <property type="component" value="Chromosome"/>
</dbReference>
<keyword evidence="1" id="KW-1133">Transmembrane helix</keyword>
<accession>A0A974PCL0</accession>
<dbReference type="EMBL" id="CP068595">
    <property type="protein sequence ID" value="QQZ61336.1"/>
    <property type="molecule type" value="Genomic_DNA"/>
</dbReference>
<evidence type="ECO:0000313" key="2">
    <source>
        <dbReference type="EMBL" id="QQZ61336.1"/>
    </source>
</evidence>
<keyword evidence="1" id="KW-0472">Membrane</keyword>
<gene>
    <name evidence="2" type="ORF">JI735_00570</name>
</gene>
<feature type="transmembrane region" description="Helical" evidence="1">
    <location>
        <begin position="27"/>
        <end position="49"/>
    </location>
</feature>
<sequence length="77" mass="8486">MSASSAQILHVVQHSQYFCAQSAGNPAFLATTFAFSLLMGAILCFLYNISTQPPFLLQPLITHQLRDKEAGFFALSY</sequence>
<dbReference type="AlphaFoldDB" id="A0A974PCL0"/>
<keyword evidence="3" id="KW-1185">Reference proteome</keyword>
<evidence type="ECO:0000313" key="3">
    <source>
        <dbReference type="Proteomes" id="UP000595841"/>
    </source>
</evidence>
<name>A0A974PCL0_9BACL</name>